<evidence type="ECO:0000313" key="2">
    <source>
        <dbReference type="EMBL" id="TYL52399.1"/>
    </source>
</evidence>
<feature type="compositionally biased region" description="Low complexity" evidence="1">
    <location>
        <begin position="1"/>
        <end position="26"/>
    </location>
</feature>
<dbReference type="Proteomes" id="UP000325243">
    <property type="component" value="Unassembled WGS sequence"/>
</dbReference>
<comment type="caution">
    <text evidence="2">The sequence shown here is derived from an EMBL/GenBank/DDBJ whole genome shotgun (WGS) entry which is preliminary data.</text>
</comment>
<feature type="region of interest" description="Disordered" evidence="1">
    <location>
        <begin position="1"/>
        <end position="33"/>
    </location>
</feature>
<name>A0A5S4V307_9MICO</name>
<reference evidence="2 3" key="1">
    <citation type="submission" date="2019-08" db="EMBL/GenBank/DDBJ databases">
        <authorList>
            <person name="Hu J."/>
        </authorList>
    </citation>
    <scope>NUCLEOTIDE SEQUENCE [LARGE SCALE GENOMIC DNA]</scope>
    <source>
        <strain evidence="2 3">NEAU-184</strain>
    </source>
</reference>
<sequence length="432" mass="44801">MRRPAGDSSSAGGARTASTTSRPSSSGDGCRGPQAAGMTTIIRAAAAHDLLALVPALAGFAPERSIVCVAFRGSRSAGLLRHDLPRRARDRPSLVSAIVGTLCRMPGVDAVVPIAYTDRTFEGSRGLPERALLALLVRRAEQAGFDVRDALCRAADGWGSLLDPATPAGGHALAMIDESPAAAALPEREPVHASSTASGRLPERDVDLSAAIAAELAAFDALEGIGAQLDRLGDLADPVALVEALLDEPPAGAASESPTALRLAWFLHLAERPPVRDAMMLQFAFGPVVGAAAHDDAVETAERAERTGETVDELVRRELTDGAEGEVSELLGRLLLGRSTVRPDPGRVERALEVSRIAAANAPGDLHVAPLCIAAWLAWSLGRGSAAGALIDLAVEASPGHSMATLLSAFIGSGALPEWAFVDPRSSSRRRP</sequence>
<organism evidence="2 3">
    <name type="scientific">Agromyces mariniharenae</name>
    <dbReference type="NCBI Taxonomy" id="2604423"/>
    <lineage>
        <taxon>Bacteria</taxon>
        <taxon>Bacillati</taxon>
        <taxon>Actinomycetota</taxon>
        <taxon>Actinomycetes</taxon>
        <taxon>Micrococcales</taxon>
        <taxon>Microbacteriaceae</taxon>
        <taxon>Agromyces</taxon>
    </lineage>
</organism>
<keyword evidence="3" id="KW-1185">Reference proteome</keyword>
<dbReference type="AlphaFoldDB" id="A0A5S4V307"/>
<gene>
    <name evidence="2" type="ORF">FYC51_01135</name>
</gene>
<proteinExistence type="predicted"/>
<dbReference type="EMBL" id="VSSB01000001">
    <property type="protein sequence ID" value="TYL52399.1"/>
    <property type="molecule type" value="Genomic_DNA"/>
</dbReference>
<evidence type="ECO:0000313" key="3">
    <source>
        <dbReference type="Proteomes" id="UP000325243"/>
    </source>
</evidence>
<dbReference type="InterPro" id="IPR025447">
    <property type="entry name" value="DUF4192"/>
</dbReference>
<dbReference type="Pfam" id="PF13830">
    <property type="entry name" value="DUF4192"/>
    <property type="match status" value="2"/>
</dbReference>
<accession>A0A5S4V307</accession>
<protein>
    <submittedName>
        <fullName evidence="2">DUF4192 family protein</fullName>
    </submittedName>
</protein>
<evidence type="ECO:0000256" key="1">
    <source>
        <dbReference type="SAM" id="MobiDB-lite"/>
    </source>
</evidence>